<evidence type="ECO:0000313" key="3">
    <source>
        <dbReference type="Proteomes" id="UP001162640"/>
    </source>
</evidence>
<feature type="compositionally biased region" description="Acidic residues" evidence="1">
    <location>
        <begin position="147"/>
        <end position="164"/>
    </location>
</feature>
<reference evidence="3" key="1">
    <citation type="journal article" date="2023" name="Commun. Biol.">
        <title>Genome analysis of Parmales, the sister group of diatoms, reveals the evolutionary specialization of diatoms from phago-mixotrophs to photoautotrophs.</title>
        <authorList>
            <person name="Ban H."/>
            <person name="Sato S."/>
            <person name="Yoshikawa S."/>
            <person name="Yamada K."/>
            <person name="Nakamura Y."/>
            <person name="Ichinomiya M."/>
            <person name="Sato N."/>
            <person name="Blanc-Mathieu R."/>
            <person name="Endo H."/>
            <person name="Kuwata A."/>
            <person name="Ogata H."/>
        </authorList>
    </citation>
    <scope>NUCLEOTIDE SEQUENCE [LARGE SCALE GENOMIC DNA]</scope>
</reference>
<sequence>MHGNANDMRQLNIALTTQTRRSAFHTEFTFCGRDDNLKEREGIVKQQRVLERVGWVCFRISGLRWVVEEKRVFGEVLEVLRREGVELDLGGEEEDGGGGDEDGGDEGGDDMDEDKGDDKDDDEDNDDDDDNDADNESGAKEVIVIESDSDGDGDDLDQDDDDSVSPDPNLQPSAYGSTIAGFSSFASSSLDADIVRIFKEEDDDNDGDENGDAVADIDMIIESLTPSPSTRKTKKKRKKWEGEEEWKEDEEDECESDDTVEYEKVNKKTKK</sequence>
<protein>
    <submittedName>
        <fullName evidence="2">Uncharacterized protein</fullName>
    </submittedName>
</protein>
<dbReference type="Proteomes" id="UP001162640">
    <property type="component" value="Unassembled WGS sequence"/>
</dbReference>
<proteinExistence type="predicted"/>
<feature type="compositionally biased region" description="Basic and acidic residues" evidence="1">
    <location>
        <begin position="261"/>
        <end position="271"/>
    </location>
</feature>
<evidence type="ECO:0000313" key="2">
    <source>
        <dbReference type="EMBL" id="GMH82483.1"/>
    </source>
</evidence>
<name>A0A9W7EMF6_9STRA</name>
<organism evidence="2 3">
    <name type="scientific">Triparma laevis f. inornata</name>
    <dbReference type="NCBI Taxonomy" id="1714386"/>
    <lineage>
        <taxon>Eukaryota</taxon>
        <taxon>Sar</taxon>
        <taxon>Stramenopiles</taxon>
        <taxon>Ochrophyta</taxon>
        <taxon>Bolidophyceae</taxon>
        <taxon>Parmales</taxon>
        <taxon>Triparmaceae</taxon>
        <taxon>Triparma</taxon>
    </lineage>
</organism>
<comment type="caution">
    <text evidence="2">The sequence shown here is derived from an EMBL/GenBank/DDBJ whole genome shotgun (WGS) entry which is preliminary data.</text>
</comment>
<accession>A0A9W7EMF6</accession>
<feature type="region of interest" description="Disordered" evidence="1">
    <location>
        <begin position="220"/>
        <end position="271"/>
    </location>
</feature>
<gene>
    <name evidence="2" type="ORF">TL16_g09273</name>
</gene>
<feature type="region of interest" description="Disordered" evidence="1">
    <location>
        <begin position="88"/>
        <end position="177"/>
    </location>
</feature>
<evidence type="ECO:0000256" key="1">
    <source>
        <dbReference type="SAM" id="MobiDB-lite"/>
    </source>
</evidence>
<feature type="compositionally biased region" description="Acidic residues" evidence="1">
    <location>
        <begin position="89"/>
        <end position="135"/>
    </location>
</feature>
<feature type="compositionally biased region" description="Acidic residues" evidence="1">
    <location>
        <begin position="242"/>
        <end position="260"/>
    </location>
</feature>
<dbReference type="EMBL" id="BLQM01000314">
    <property type="protein sequence ID" value="GMH82483.1"/>
    <property type="molecule type" value="Genomic_DNA"/>
</dbReference>
<dbReference type="AlphaFoldDB" id="A0A9W7EMF6"/>